<sequence>MSPMRSGLVTFQDVAVIFSLDEWGHLDPAQRELYREVMLENYQTLACLGLAISKPDVISQLEQGEAPWMPKREGLRLFCGND</sequence>
<reference evidence="2" key="2">
    <citation type="submission" date="2025-08" db="UniProtKB">
        <authorList>
            <consortium name="Ensembl"/>
        </authorList>
    </citation>
    <scope>IDENTIFICATION</scope>
</reference>
<evidence type="ECO:0000259" key="1">
    <source>
        <dbReference type="PROSITE" id="PS50805"/>
    </source>
</evidence>
<reference evidence="2" key="3">
    <citation type="submission" date="2025-09" db="UniProtKB">
        <authorList>
            <consortium name="Ensembl"/>
        </authorList>
    </citation>
    <scope>IDENTIFICATION</scope>
</reference>
<dbReference type="PANTHER" id="PTHR23232:SF117">
    <property type="entry name" value="KRAB DOMAIN-CONTAINING PROTEIN"/>
    <property type="match status" value="1"/>
</dbReference>
<dbReference type="CDD" id="cd07765">
    <property type="entry name" value="KRAB_A-box"/>
    <property type="match status" value="1"/>
</dbReference>
<dbReference type="Bgee" id="ENSMODG00000010630">
    <property type="expression patterns" value="Expressed in uterus and 20 other cell types or tissues"/>
</dbReference>
<feature type="domain" description="KRAB" evidence="1">
    <location>
        <begin position="9"/>
        <end position="80"/>
    </location>
</feature>
<dbReference type="SUPFAM" id="SSF109640">
    <property type="entry name" value="KRAB domain (Kruppel-associated box)"/>
    <property type="match status" value="1"/>
</dbReference>
<dbReference type="Pfam" id="PF01352">
    <property type="entry name" value="KRAB"/>
    <property type="match status" value="1"/>
</dbReference>
<dbReference type="OMA" id="EVPWAME"/>
<dbReference type="PANTHER" id="PTHR23232">
    <property type="entry name" value="KRAB DOMAIN C2H2 ZINC FINGER"/>
    <property type="match status" value="1"/>
</dbReference>
<evidence type="ECO:0000313" key="2">
    <source>
        <dbReference type="Ensembl" id="ENSMODP00000043668.1"/>
    </source>
</evidence>
<dbReference type="InterPro" id="IPR001909">
    <property type="entry name" value="KRAB"/>
</dbReference>
<protein>
    <recommendedName>
        <fullName evidence="1">KRAB domain-containing protein</fullName>
    </recommendedName>
</protein>
<dbReference type="Gene3D" id="6.10.140.140">
    <property type="match status" value="1"/>
</dbReference>
<dbReference type="Ensembl" id="ENSMODT00000056654.1">
    <property type="protein sequence ID" value="ENSMODP00000043668.1"/>
    <property type="gene ID" value="ENSMODG00000010630.3"/>
</dbReference>
<dbReference type="AlphaFoldDB" id="A0A5F8G859"/>
<evidence type="ECO:0000313" key="3">
    <source>
        <dbReference type="Proteomes" id="UP000002280"/>
    </source>
</evidence>
<reference evidence="2 3" key="1">
    <citation type="journal article" date="2007" name="Nature">
        <title>Genome of the marsupial Monodelphis domestica reveals innovation in non-coding sequences.</title>
        <authorList>
            <person name="Mikkelsen T.S."/>
            <person name="Wakefield M.J."/>
            <person name="Aken B."/>
            <person name="Amemiya C.T."/>
            <person name="Chang J.L."/>
            <person name="Duke S."/>
            <person name="Garber M."/>
            <person name="Gentles A.J."/>
            <person name="Goodstadt L."/>
            <person name="Heger A."/>
            <person name="Jurka J."/>
            <person name="Kamal M."/>
            <person name="Mauceli E."/>
            <person name="Searle S.M."/>
            <person name="Sharpe T."/>
            <person name="Baker M.L."/>
            <person name="Batzer M.A."/>
            <person name="Benos P.V."/>
            <person name="Belov K."/>
            <person name="Clamp M."/>
            <person name="Cook A."/>
            <person name="Cuff J."/>
            <person name="Das R."/>
            <person name="Davidow L."/>
            <person name="Deakin J.E."/>
            <person name="Fazzari M.J."/>
            <person name="Glass J.L."/>
            <person name="Grabherr M."/>
            <person name="Greally J.M."/>
            <person name="Gu W."/>
            <person name="Hore T.A."/>
            <person name="Huttley G.A."/>
            <person name="Kleber M."/>
            <person name="Jirtle R.L."/>
            <person name="Koina E."/>
            <person name="Lee J.T."/>
            <person name="Mahony S."/>
            <person name="Marra M.A."/>
            <person name="Miller R.D."/>
            <person name="Nicholls R.D."/>
            <person name="Oda M."/>
            <person name="Papenfuss A.T."/>
            <person name="Parra Z.E."/>
            <person name="Pollock D.D."/>
            <person name="Ray D.A."/>
            <person name="Schein J.E."/>
            <person name="Speed T.P."/>
            <person name="Thompson K."/>
            <person name="VandeBerg J.L."/>
            <person name="Wade C.M."/>
            <person name="Walker J.A."/>
            <person name="Waters P.D."/>
            <person name="Webber C."/>
            <person name="Weidman J.R."/>
            <person name="Xie X."/>
            <person name="Zody M.C."/>
            <person name="Baldwin J."/>
            <person name="Abdouelleil A."/>
            <person name="Abdulkadir J."/>
            <person name="Abebe A."/>
            <person name="Abera B."/>
            <person name="Abreu J."/>
            <person name="Acer S.C."/>
            <person name="Aftuck L."/>
            <person name="Alexander A."/>
            <person name="An P."/>
            <person name="Anderson E."/>
            <person name="Anderson S."/>
            <person name="Arachi H."/>
            <person name="Azer M."/>
            <person name="Bachantsang P."/>
            <person name="Barry A."/>
            <person name="Bayul T."/>
            <person name="Berlin A."/>
            <person name="Bessette D."/>
            <person name="Bloom T."/>
            <person name="Bloom T."/>
            <person name="Boguslavskiy L."/>
            <person name="Bonnet C."/>
            <person name="Boukhgalter B."/>
            <person name="Bourzgui I."/>
            <person name="Brown A."/>
            <person name="Cahill P."/>
            <person name="Channer S."/>
            <person name="Cheshatsang Y."/>
            <person name="Chuda L."/>
            <person name="Citroen M."/>
            <person name="Collymore A."/>
            <person name="Cooke P."/>
            <person name="Costello M."/>
            <person name="D'Aco K."/>
            <person name="Daza R."/>
            <person name="De Haan G."/>
            <person name="DeGray S."/>
            <person name="DeMaso C."/>
            <person name="Dhargay N."/>
            <person name="Dooley K."/>
            <person name="Dooley E."/>
            <person name="Doricent M."/>
            <person name="Dorje P."/>
            <person name="Dorjee K."/>
            <person name="Dupes A."/>
            <person name="Elong R."/>
            <person name="Falk J."/>
            <person name="Farina A."/>
            <person name="Faro S."/>
            <person name="Ferguson D."/>
            <person name="Fisher S."/>
            <person name="Foley C.D."/>
            <person name="Franke A."/>
            <person name="Friedrich D."/>
            <person name="Gadbois L."/>
            <person name="Gearin G."/>
            <person name="Gearin C.R."/>
            <person name="Giannoukos G."/>
            <person name="Goode T."/>
            <person name="Graham J."/>
            <person name="Grandbois E."/>
            <person name="Grewal S."/>
            <person name="Gyaltsen K."/>
            <person name="Hafez N."/>
            <person name="Hagos B."/>
            <person name="Hall J."/>
            <person name="Henson C."/>
            <person name="Hollinger A."/>
            <person name="Honan T."/>
            <person name="Huard M.D."/>
            <person name="Hughes L."/>
            <person name="Hurhula B."/>
            <person name="Husby M.E."/>
            <person name="Kamat A."/>
            <person name="Kanga B."/>
            <person name="Kashin S."/>
            <person name="Khazanovich D."/>
            <person name="Kisner P."/>
            <person name="Lance K."/>
            <person name="Lara M."/>
            <person name="Lee W."/>
            <person name="Lennon N."/>
            <person name="Letendre F."/>
            <person name="LeVine R."/>
            <person name="Lipovsky A."/>
            <person name="Liu X."/>
            <person name="Liu J."/>
            <person name="Liu S."/>
            <person name="Lokyitsang T."/>
            <person name="Lokyitsang Y."/>
            <person name="Lubonja R."/>
            <person name="Lui A."/>
            <person name="MacDonald P."/>
            <person name="Magnisalis V."/>
            <person name="Maru K."/>
            <person name="Matthews C."/>
            <person name="McCusker W."/>
            <person name="McDonough S."/>
            <person name="Mehta T."/>
            <person name="Meldrim J."/>
            <person name="Meneus L."/>
            <person name="Mihai O."/>
            <person name="Mihalev A."/>
            <person name="Mihova T."/>
            <person name="Mittelman R."/>
            <person name="Mlenga V."/>
            <person name="Montmayeur A."/>
            <person name="Mulrain L."/>
            <person name="Navidi A."/>
            <person name="Naylor J."/>
            <person name="Negash T."/>
            <person name="Nguyen T."/>
            <person name="Nguyen N."/>
            <person name="Nicol R."/>
            <person name="Norbu C."/>
            <person name="Norbu N."/>
            <person name="Novod N."/>
            <person name="O'Neill B."/>
            <person name="Osman S."/>
            <person name="Markiewicz E."/>
            <person name="Oyono O.L."/>
            <person name="Patti C."/>
            <person name="Phunkhang P."/>
            <person name="Pierre F."/>
            <person name="Priest M."/>
            <person name="Raghuraman S."/>
            <person name="Rege F."/>
            <person name="Reyes R."/>
            <person name="Rise C."/>
            <person name="Rogov P."/>
            <person name="Ross K."/>
            <person name="Ryan E."/>
            <person name="Settipalli S."/>
            <person name="Shea T."/>
            <person name="Sherpa N."/>
            <person name="Shi L."/>
            <person name="Shih D."/>
            <person name="Sparrow T."/>
            <person name="Spaulding J."/>
            <person name="Stalker J."/>
            <person name="Stange-Thomann N."/>
            <person name="Stavropoulos S."/>
            <person name="Stone C."/>
            <person name="Strader C."/>
            <person name="Tesfaye S."/>
            <person name="Thomson T."/>
            <person name="Thoulutsang Y."/>
            <person name="Thoulutsang D."/>
            <person name="Topham K."/>
            <person name="Topping I."/>
            <person name="Tsamla T."/>
            <person name="Vassiliev H."/>
            <person name="Vo A."/>
            <person name="Wangchuk T."/>
            <person name="Wangdi T."/>
            <person name="Weiand M."/>
            <person name="Wilkinson J."/>
            <person name="Wilson A."/>
            <person name="Yadav S."/>
            <person name="Young G."/>
            <person name="Yu Q."/>
            <person name="Zembek L."/>
            <person name="Zhong D."/>
            <person name="Zimmer A."/>
            <person name="Zwirko Z."/>
            <person name="Jaffe D.B."/>
            <person name="Alvarez P."/>
            <person name="Brockman W."/>
            <person name="Butler J."/>
            <person name="Chin C."/>
            <person name="Gnerre S."/>
            <person name="MacCallum I."/>
            <person name="Graves J.A."/>
            <person name="Ponting C.P."/>
            <person name="Breen M."/>
            <person name="Samollow P.B."/>
            <person name="Lander E.S."/>
            <person name="Lindblad-Toh K."/>
        </authorList>
    </citation>
    <scope>NUCLEOTIDE SEQUENCE [LARGE SCALE GENOMIC DNA]</scope>
</reference>
<organism evidence="2 3">
    <name type="scientific">Monodelphis domestica</name>
    <name type="common">Gray short-tailed opossum</name>
    <dbReference type="NCBI Taxonomy" id="13616"/>
    <lineage>
        <taxon>Eukaryota</taxon>
        <taxon>Metazoa</taxon>
        <taxon>Chordata</taxon>
        <taxon>Craniata</taxon>
        <taxon>Vertebrata</taxon>
        <taxon>Euteleostomi</taxon>
        <taxon>Mammalia</taxon>
        <taxon>Metatheria</taxon>
        <taxon>Didelphimorphia</taxon>
        <taxon>Didelphidae</taxon>
        <taxon>Monodelphis</taxon>
    </lineage>
</organism>
<dbReference type="GO" id="GO:0006355">
    <property type="term" value="P:regulation of DNA-templated transcription"/>
    <property type="evidence" value="ECO:0007669"/>
    <property type="project" value="InterPro"/>
</dbReference>
<keyword evidence="3" id="KW-1185">Reference proteome</keyword>
<dbReference type="SMART" id="SM00349">
    <property type="entry name" value="KRAB"/>
    <property type="match status" value="1"/>
</dbReference>
<dbReference type="InterPro" id="IPR050169">
    <property type="entry name" value="Krueppel_C2H2_ZnF"/>
</dbReference>
<proteinExistence type="predicted"/>
<accession>A0A5F8G859</accession>
<name>A0A5F8G859_MONDO</name>
<dbReference type="PROSITE" id="PS50805">
    <property type="entry name" value="KRAB"/>
    <property type="match status" value="1"/>
</dbReference>
<dbReference type="GeneTree" id="ENSGT00940000154650"/>
<dbReference type="InterPro" id="IPR036051">
    <property type="entry name" value="KRAB_dom_sf"/>
</dbReference>
<dbReference type="Proteomes" id="UP000002280">
    <property type="component" value="Chromosome 3"/>
</dbReference>